<dbReference type="Proteomes" id="UP000198892">
    <property type="component" value="Unassembled WGS sequence"/>
</dbReference>
<organism evidence="1 2">
    <name type="scientific">Salibacterium halotolerans</name>
    <dbReference type="NCBI Taxonomy" id="1884432"/>
    <lineage>
        <taxon>Bacteria</taxon>
        <taxon>Bacillati</taxon>
        <taxon>Bacillota</taxon>
        <taxon>Bacilli</taxon>
        <taxon>Bacillales</taxon>
        <taxon>Bacillaceae</taxon>
    </lineage>
</organism>
<dbReference type="AlphaFoldDB" id="A0A1I5XQM3"/>
<sequence>MIGELLQSLNLHKRLHFLSMPGLTSSAAISHRDVVYSYLGLFSQGKNDFDWMEESRGDEFRRRNYIGTTLCPHGWENDAKENLKLCDDYGADFIIKRNPRRESPEAWLAHAEQHGAASNPAKERPFIPAVFRFPVSWMGVRSIKSTVS</sequence>
<protein>
    <submittedName>
        <fullName evidence="1">Uncharacterized protein</fullName>
    </submittedName>
</protein>
<reference evidence="2" key="1">
    <citation type="submission" date="2016-10" db="EMBL/GenBank/DDBJ databases">
        <authorList>
            <person name="Varghese N."/>
            <person name="Submissions S."/>
        </authorList>
    </citation>
    <scope>NUCLEOTIDE SEQUENCE [LARGE SCALE GENOMIC DNA]</scope>
    <source>
        <strain evidence="2">S7</strain>
    </source>
</reference>
<proteinExistence type="predicted"/>
<dbReference type="EMBL" id="FOXD01000030">
    <property type="protein sequence ID" value="SFQ34281.1"/>
    <property type="molecule type" value="Genomic_DNA"/>
</dbReference>
<evidence type="ECO:0000313" key="2">
    <source>
        <dbReference type="Proteomes" id="UP000198892"/>
    </source>
</evidence>
<keyword evidence="2" id="KW-1185">Reference proteome</keyword>
<gene>
    <name evidence="1" type="ORF">SAMN05518683_13035</name>
</gene>
<evidence type="ECO:0000313" key="1">
    <source>
        <dbReference type="EMBL" id="SFQ34281.1"/>
    </source>
</evidence>
<name>A0A1I5XQM3_9BACI</name>
<accession>A0A1I5XQM3</accession>